<evidence type="ECO:0000313" key="2">
    <source>
        <dbReference type="EMBL" id="OIP95368.1"/>
    </source>
</evidence>
<dbReference type="GO" id="GO:0005524">
    <property type="term" value="F:ATP binding"/>
    <property type="evidence" value="ECO:0007669"/>
    <property type="project" value="InterPro"/>
</dbReference>
<dbReference type="InterPro" id="IPR027417">
    <property type="entry name" value="P-loop_NTPase"/>
</dbReference>
<evidence type="ECO:0000259" key="1">
    <source>
        <dbReference type="Pfam" id="PF13304"/>
    </source>
</evidence>
<dbReference type="Gene3D" id="3.40.50.300">
    <property type="entry name" value="P-loop containing nucleotide triphosphate hydrolases"/>
    <property type="match status" value="1"/>
</dbReference>
<dbReference type="PANTHER" id="PTHR40396:SF1">
    <property type="entry name" value="ATPASE AAA-TYPE CORE DOMAIN-CONTAINING PROTEIN"/>
    <property type="match status" value="1"/>
</dbReference>
<dbReference type="AlphaFoldDB" id="A0A1J5IVU0"/>
<organism evidence="2 3">
    <name type="scientific">Candidatus Wirthbacteria bacterium CG2_30_54_11</name>
    <dbReference type="NCBI Taxonomy" id="1817892"/>
    <lineage>
        <taxon>Bacteria</taxon>
        <taxon>Candidatus Wirthbacteria</taxon>
    </lineage>
</organism>
<dbReference type="Pfam" id="PF13304">
    <property type="entry name" value="AAA_21"/>
    <property type="match status" value="1"/>
</dbReference>
<dbReference type="InterPro" id="IPR003959">
    <property type="entry name" value="ATPase_AAA_core"/>
</dbReference>
<accession>A0A1J5IVU0</accession>
<dbReference type="EMBL" id="MNZT01000111">
    <property type="protein sequence ID" value="OIP95368.1"/>
    <property type="molecule type" value="Genomic_DNA"/>
</dbReference>
<dbReference type="GO" id="GO:0016887">
    <property type="term" value="F:ATP hydrolysis activity"/>
    <property type="evidence" value="ECO:0007669"/>
    <property type="project" value="InterPro"/>
</dbReference>
<sequence length="393" mass="45108">MIRKVKFSNFYSFSKEQEINFLATKKKTYDYYQSETGDQITKIAGFIGKNASGKTNVMRLFSFLGYFVCREINDDSALVNEIAKKTFFNNADPSSFSIEFENSGSIYFYDFSLQEKIIINESLFVQKIQKGARKEELFTRQATSIIRINKEYFKNLTEDAFPKVREDVSFIAFIKKSTYSIDIINSVYDYFSGFKTNINERGGINQLPHQINTLQMYLRSPDLKQKVENFICRFDIGLHGFEIKKQIQENGISSISVKGIHAAKGNNKLDFNYESTGTQSLFFAMANILSALNNNNIVIIDEIEFGLHPEALNKLIGYFIDENKNKKSQFIFSSNSLGFMNKLDMHQIYLVDKKTKGSSSVLRLNKVPNIRPDENFLAKYLSGAYGAFPKIRV</sequence>
<proteinExistence type="predicted"/>
<dbReference type="PANTHER" id="PTHR40396">
    <property type="entry name" value="ATPASE-LIKE PROTEIN"/>
    <property type="match status" value="1"/>
</dbReference>
<dbReference type="SUPFAM" id="SSF52540">
    <property type="entry name" value="P-loop containing nucleoside triphosphate hydrolases"/>
    <property type="match status" value="1"/>
</dbReference>
<gene>
    <name evidence="2" type="ORF">AUK40_06065</name>
</gene>
<evidence type="ECO:0000313" key="3">
    <source>
        <dbReference type="Proteomes" id="UP000183245"/>
    </source>
</evidence>
<dbReference type="Proteomes" id="UP000183245">
    <property type="component" value="Unassembled WGS sequence"/>
</dbReference>
<name>A0A1J5IVU0_9BACT</name>
<comment type="caution">
    <text evidence="2">The sequence shown here is derived from an EMBL/GenBank/DDBJ whole genome shotgun (WGS) entry which is preliminary data.</text>
</comment>
<protein>
    <recommendedName>
        <fullName evidence="1">ATPase AAA-type core domain-containing protein</fullName>
    </recommendedName>
</protein>
<dbReference type="STRING" id="1817892.AUK40_06065"/>
<feature type="domain" description="ATPase AAA-type core" evidence="1">
    <location>
        <begin position="43"/>
        <end position="340"/>
    </location>
</feature>
<reference evidence="2 3" key="1">
    <citation type="journal article" date="2016" name="Environ. Microbiol.">
        <title>Genomic resolution of a cold subsurface aquifer community provides metabolic insights for novel microbes adapted to high CO concentrations.</title>
        <authorList>
            <person name="Probst A.J."/>
            <person name="Castelle C.J."/>
            <person name="Singh A."/>
            <person name="Brown C.T."/>
            <person name="Anantharaman K."/>
            <person name="Sharon I."/>
            <person name="Hug L.A."/>
            <person name="Burstein D."/>
            <person name="Emerson J.B."/>
            <person name="Thomas B.C."/>
            <person name="Banfield J.F."/>
        </authorList>
    </citation>
    <scope>NUCLEOTIDE SEQUENCE [LARGE SCALE GENOMIC DNA]</scope>
    <source>
        <strain evidence="2">CG2_30_54_11</strain>
    </source>
</reference>